<name>A0A7S4FZG9_9EUGL</name>
<reference evidence="1" key="1">
    <citation type="submission" date="2021-01" db="EMBL/GenBank/DDBJ databases">
        <authorList>
            <person name="Corre E."/>
            <person name="Pelletier E."/>
            <person name="Niang G."/>
            <person name="Scheremetjew M."/>
            <person name="Finn R."/>
            <person name="Kale V."/>
            <person name="Holt S."/>
            <person name="Cochrane G."/>
            <person name="Meng A."/>
            <person name="Brown T."/>
            <person name="Cohen L."/>
        </authorList>
    </citation>
    <scope>NUCLEOTIDE SEQUENCE</scope>
    <source>
        <strain evidence="1">CCMP1594</strain>
    </source>
</reference>
<accession>A0A7S4FZG9</accession>
<organism evidence="1">
    <name type="scientific">Eutreptiella gymnastica</name>
    <dbReference type="NCBI Taxonomy" id="73025"/>
    <lineage>
        <taxon>Eukaryota</taxon>
        <taxon>Discoba</taxon>
        <taxon>Euglenozoa</taxon>
        <taxon>Euglenida</taxon>
        <taxon>Spirocuta</taxon>
        <taxon>Euglenophyceae</taxon>
        <taxon>Eutreptiales</taxon>
        <taxon>Eutreptiaceae</taxon>
        <taxon>Eutreptiella</taxon>
    </lineage>
</organism>
<protein>
    <submittedName>
        <fullName evidence="1">Uncharacterized protein</fullName>
    </submittedName>
</protein>
<gene>
    <name evidence="1" type="ORF">EGYM00163_LOCUS31374</name>
</gene>
<dbReference type="AlphaFoldDB" id="A0A7S4FZG9"/>
<dbReference type="EMBL" id="HBJA01090124">
    <property type="protein sequence ID" value="CAE0820204.1"/>
    <property type="molecule type" value="Transcribed_RNA"/>
</dbReference>
<sequence length="106" mass="10795">MIQVKADVALEIHAETIPTKTLVWILSVDGVASPTLVSPSVGCARTKRTVSMTALATGSPTGLPIANARIRAVTSKTATAVVHLNLPGTNVGGVAHQAAAWQSGTL</sequence>
<evidence type="ECO:0000313" key="1">
    <source>
        <dbReference type="EMBL" id="CAE0820204.1"/>
    </source>
</evidence>
<proteinExistence type="predicted"/>